<dbReference type="Gene3D" id="3.10.10.10">
    <property type="entry name" value="HIV Type 1 Reverse Transcriptase, subunit A, domain 1"/>
    <property type="match status" value="1"/>
</dbReference>
<dbReference type="Gene3D" id="1.10.340.70">
    <property type="match status" value="1"/>
</dbReference>
<dbReference type="InterPro" id="IPR050951">
    <property type="entry name" value="Retrovirus_Pol_polyprotein"/>
</dbReference>
<accession>A0ABQ4XG16</accession>
<protein>
    <submittedName>
        <fullName evidence="12">Reverse transcriptase domain-containing protein</fullName>
    </submittedName>
</protein>
<evidence type="ECO:0000256" key="9">
    <source>
        <dbReference type="ARBA" id="ARBA00023268"/>
    </source>
</evidence>
<dbReference type="CDD" id="cd00303">
    <property type="entry name" value="retropepsin_like"/>
    <property type="match status" value="1"/>
</dbReference>
<evidence type="ECO:0000256" key="4">
    <source>
        <dbReference type="ARBA" id="ARBA00022759"/>
    </source>
</evidence>
<name>A0ABQ4XG16_9ASTR</name>
<keyword evidence="13" id="KW-1185">Reference proteome</keyword>
<evidence type="ECO:0000256" key="7">
    <source>
        <dbReference type="ARBA" id="ARBA00022908"/>
    </source>
</evidence>
<sequence length="810" mass="92976">MPHGRTLTWWNTLVQIQGQAAAIAQPWEDFKKLLMEEYCPNDEIQKLESEFWNHKMVGSDIEGYTARFHELARLVPHMVTPENQRVNHYIRGLAPEIKAHVTSSKPTTIQSAVSMANRLTTDGIKDGIFKKQENAKNKKRSNDQNKNQERDDRNKRQRTGRNFALTAPEQGQVQRQYAGQHPKCAKCNFYHSGNCLVYDLYPNHFRRNCPRMNRATTSGGNRPNSVLAIQNPNQGNNRNRAQGRAFVLGVVDAPQDPNVVMGTFSLNDHFAMVLFDSGADYSFISTNFLPLINMKPSVIGHGYEIEIASGLKVVTNVIVRGCRLELEVQIPLSNGENLEVHGERPEGNLKQLKSMKVIELKLEDIPISYACCKITLSLAPTEMQELSNQLKELQDKAFKRPSSSPWGAPVLFVKKKDGSFRMCIDYRELNKLTIKNRYPLPRIDDLFDKLQGLRYFSKIDLRSSYHRLRVREEDIPKTAFRMRRFIINFSKIAKPLTLLTQKNKKFEWGDEQENAFQTLKDNLCDASILALPEGPNDFVVYCDASNQGFGCVLMQRNKVIAYVSRQLKIYEKNYTTYDLELGAVVPAYGNLRTLIMNEAHTTKYFIHPRADKMYYDLRDINWCPRMKKDIALYKALGTQLDLSTAYHPQIDGQSERTIQTLEVMLRACAINFGGNWDTHLLLIEFSYNNSYHSSVKCAPFEALLKAARDRQKSYADNRQKPLEFSVDDKVLLKVSPKKGVVHFGKRSIHDTFHMSNLKKCLADVNLHVPLEEIKIDKGLCFVEEHIEVIDREVKKLKQSKIPIVKIHWNS</sequence>
<dbReference type="InterPro" id="IPR041577">
    <property type="entry name" value="RT_RNaseH_2"/>
</dbReference>
<keyword evidence="3" id="KW-0540">Nuclease</keyword>
<evidence type="ECO:0000256" key="8">
    <source>
        <dbReference type="ARBA" id="ARBA00022918"/>
    </source>
</evidence>
<evidence type="ECO:0000256" key="3">
    <source>
        <dbReference type="ARBA" id="ARBA00022722"/>
    </source>
</evidence>
<comment type="caution">
    <text evidence="12">The sequence shown here is derived from an EMBL/GenBank/DDBJ whole genome shotgun (WGS) entry which is preliminary data.</text>
</comment>
<feature type="domain" description="Integrase catalytic" evidence="11">
    <location>
        <begin position="531"/>
        <end position="707"/>
    </location>
</feature>
<evidence type="ECO:0000256" key="5">
    <source>
        <dbReference type="ARBA" id="ARBA00022801"/>
    </source>
</evidence>
<dbReference type="InterPro" id="IPR001969">
    <property type="entry name" value="Aspartic_peptidase_AS"/>
</dbReference>
<evidence type="ECO:0000313" key="13">
    <source>
        <dbReference type="Proteomes" id="UP001151760"/>
    </source>
</evidence>
<dbReference type="SUPFAM" id="SSF53098">
    <property type="entry name" value="Ribonuclease H-like"/>
    <property type="match status" value="1"/>
</dbReference>
<dbReference type="Gene3D" id="3.30.70.270">
    <property type="match status" value="1"/>
</dbReference>
<dbReference type="Gene3D" id="3.30.420.10">
    <property type="entry name" value="Ribonuclease H-like superfamily/Ribonuclease H"/>
    <property type="match status" value="1"/>
</dbReference>
<dbReference type="InterPro" id="IPR001584">
    <property type="entry name" value="Integrase_cat-core"/>
</dbReference>
<keyword evidence="7" id="KW-0229">DNA integration</keyword>
<dbReference type="PROSITE" id="PS50994">
    <property type="entry name" value="INTEGRASE"/>
    <property type="match status" value="1"/>
</dbReference>
<keyword evidence="9" id="KW-0511">Multifunctional enzyme</keyword>
<dbReference type="InterPro" id="IPR012337">
    <property type="entry name" value="RNaseH-like_sf"/>
</dbReference>
<feature type="region of interest" description="Disordered" evidence="10">
    <location>
        <begin position="127"/>
        <end position="173"/>
    </location>
</feature>
<feature type="compositionally biased region" description="Basic and acidic residues" evidence="10">
    <location>
        <begin position="127"/>
        <end position="154"/>
    </location>
</feature>
<keyword evidence="2" id="KW-0548">Nucleotidyltransferase</keyword>
<evidence type="ECO:0000256" key="1">
    <source>
        <dbReference type="ARBA" id="ARBA00022679"/>
    </source>
</evidence>
<keyword evidence="6" id="KW-0460">Magnesium</keyword>
<dbReference type="PANTHER" id="PTHR37984:SF5">
    <property type="entry name" value="PROTEIN NYNRIN-LIKE"/>
    <property type="match status" value="1"/>
</dbReference>
<reference evidence="12" key="2">
    <citation type="submission" date="2022-01" db="EMBL/GenBank/DDBJ databases">
        <authorList>
            <person name="Yamashiro T."/>
            <person name="Shiraishi A."/>
            <person name="Satake H."/>
            <person name="Nakayama K."/>
        </authorList>
    </citation>
    <scope>NUCLEOTIDE SEQUENCE</scope>
</reference>
<dbReference type="InterPro" id="IPR036397">
    <property type="entry name" value="RNaseH_sf"/>
</dbReference>
<reference evidence="12" key="1">
    <citation type="journal article" date="2022" name="Int. J. Mol. Sci.">
        <title>Draft Genome of Tanacetum Coccineum: Genomic Comparison of Closely Related Tanacetum-Family Plants.</title>
        <authorList>
            <person name="Yamashiro T."/>
            <person name="Shiraishi A."/>
            <person name="Nakayama K."/>
            <person name="Satake H."/>
        </authorList>
    </citation>
    <scope>NUCLEOTIDE SEQUENCE</scope>
</reference>
<dbReference type="GO" id="GO:0003964">
    <property type="term" value="F:RNA-directed DNA polymerase activity"/>
    <property type="evidence" value="ECO:0007669"/>
    <property type="project" value="UniProtKB-KW"/>
</dbReference>
<dbReference type="InterPro" id="IPR043128">
    <property type="entry name" value="Rev_trsase/Diguanyl_cyclase"/>
</dbReference>
<evidence type="ECO:0000256" key="10">
    <source>
        <dbReference type="SAM" id="MobiDB-lite"/>
    </source>
</evidence>
<dbReference type="SUPFAM" id="SSF56672">
    <property type="entry name" value="DNA/RNA polymerases"/>
    <property type="match status" value="1"/>
</dbReference>
<keyword evidence="1" id="KW-0808">Transferase</keyword>
<keyword evidence="5" id="KW-0378">Hydrolase</keyword>
<dbReference type="Pfam" id="PF03732">
    <property type="entry name" value="Retrotrans_gag"/>
    <property type="match status" value="1"/>
</dbReference>
<dbReference type="Pfam" id="PF00078">
    <property type="entry name" value="RVT_1"/>
    <property type="match status" value="1"/>
</dbReference>
<dbReference type="PROSITE" id="PS00141">
    <property type="entry name" value="ASP_PROTEASE"/>
    <property type="match status" value="1"/>
</dbReference>
<evidence type="ECO:0000256" key="6">
    <source>
        <dbReference type="ARBA" id="ARBA00022842"/>
    </source>
</evidence>
<evidence type="ECO:0000256" key="2">
    <source>
        <dbReference type="ARBA" id="ARBA00022695"/>
    </source>
</evidence>
<evidence type="ECO:0000259" key="11">
    <source>
        <dbReference type="PROSITE" id="PS50994"/>
    </source>
</evidence>
<dbReference type="InterPro" id="IPR000477">
    <property type="entry name" value="RT_dom"/>
</dbReference>
<dbReference type="Pfam" id="PF08284">
    <property type="entry name" value="RVP_2"/>
    <property type="match status" value="1"/>
</dbReference>
<dbReference type="InterPro" id="IPR043502">
    <property type="entry name" value="DNA/RNA_pol_sf"/>
</dbReference>
<dbReference type="InterPro" id="IPR005162">
    <property type="entry name" value="Retrotrans_gag_dom"/>
</dbReference>
<gene>
    <name evidence="12" type="ORF">Tco_0678369</name>
</gene>
<keyword evidence="8 12" id="KW-0695">RNA-directed DNA polymerase</keyword>
<proteinExistence type="predicted"/>
<dbReference type="Pfam" id="PF17919">
    <property type="entry name" value="RT_RNaseH_2"/>
    <property type="match status" value="1"/>
</dbReference>
<dbReference type="CDD" id="cd01647">
    <property type="entry name" value="RT_LTR"/>
    <property type="match status" value="1"/>
</dbReference>
<dbReference type="PANTHER" id="PTHR37984">
    <property type="entry name" value="PROTEIN CBG26694"/>
    <property type="match status" value="1"/>
</dbReference>
<organism evidence="12 13">
    <name type="scientific">Tanacetum coccineum</name>
    <dbReference type="NCBI Taxonomy" id="301880"/>
    <lineage>
        <taxon>Eukaryota</taxon>
        <taxon>Viridiplantae</taxon>
        <taxon>Streptophyta</taxon>
        <taxon>Embryophyta</taxon>
        <taxon>Tracheophyta</taxon>
        <taxon>Spermatophyta</taxon>
        <taxon>Magnoliopsida</taxon>
        <taxon>eudicotyledons</taxon>
        <taxon>Gunneridae</taxon>
        <taxon>Pentapetalae</taxon>
        <taxon>asterids</taxon>
        <taxon>campanulids</taxon>
        <taxon>Asterales</taxon>
        <taxon>Asteraceae</taxon>
        <taxon>Asteroideae</taxon>
        <taxon>Anthemideae</taxon>
        <taxon>Anthemidinae</taxon>
        <taxon>Tanacetum</taxon>
    </lineage>
</organism>
<keyword evidence="4" id="KW-0255">Endonuclease</keyword>
<dbReference type="Proteomes" id="UP001151760">
    <property type="component" value="Unassembled WGS sequence"/>
</dbReference>
<dbReference type="EMBL" id="BQNB010009458">
    <property type="protein sequence ID" value="GJS63805.1"/>
    <property type="molecule type" value="Genomic_DNA"/>
</dbReference>
<evidence type="ECO:0000313" key="12">
    <source>
        <dbReference type="EMBL" id="GJS63805.1"/>
    </source>
</evidence>